<gene>
    <name evidence="1" type="ORF">ERS013200_02384</name>
</gene>
<dbReference type="AlphaFoldDB" id="A0A655ZTY3"/>
<dbReference type="Proteomes" id="UP000041770">
    <property type="component" value="Unassembled WGS sequence"/>
</dbReference>
<evidence type="ECO:0000313" key="1">
    <source>
        <dbReference type="EMBL" id="CSC82822.1"/>
    </source>
</evidence>
<proteinExistence type="predicted"/>
<organism evidence="1 2">
    <name type="scientific">Vibrio cholerae</name>
    <dbReference type="NCBI Taxonomy" id="666"/>
    <lineage>
        <taxon>Bacteria</taxon>
        <taxon>Pseudomonadati</taxon>
        <taxon>Pseudomonadota</taxon>
        <taxon>Gammaproteobacteria</taxon>
        <taxon>Vibrionales</taxon>
        <taxon>Vibrionaceae</taxon>
        <taxon>Vibrio</taxon>
    </lineage>
</organism>
<dbReference type="EMBL" id="CWQY01000015">
    <property type="protein sequence ID" value="CSC82822.1"/>
    <property type="molecule type" value="Genomic_DNA"/>
</dbReference>
<name>A0A655ZTY3_VIBCL</name>
<sequence length="143" mass="16239">MATPTPRHHSGHAIDGTFIDVCARYISKIFTREDGVRVTKSNRVNTFDLGQVVNRVFCASLVFIGADPRVGDGDNHIRAFGFHLRDKFFCGLFDIGCGHFTFEIFLIPHHDLWRNKSDITDLDGMCLSIGIFKAVLFNHIRRE</sequence>
<protein>
    <submittedName>
        <fullName evidence="1">Uncharacterized protein</fullName>
    </submittedName>
</protein>
<evidence type="ECO:0000313" key="2">
    <source>
        <dbReference type="Proteomes" id="UP000041770"/>
    </source>
</evidence>
<reference evidence="1 2" key="1">
    <citation type="submission" date="2015-07" db="EMBL/GenBank/DDBJ databases">
        <authorList>
            <consortium name="Pathogen Informatics"/>
        </authorList>
    </citation>
    <scope>NUCLEOTIDE SEQUENCE [LARGE SCALE GENOMIC DNA]</scope>
    <source>
        <strain evidence="1 2">A316</strain>
    </source>
</reference>
<accession>A0A655ZTY3</accession>